<comment type="caution">
    <text evidence="2">The sequence shown here is derived from an EMBL/GenBank/DDBJ whole genome shotgun (WGS) entry which is preliminary data.</text>
</comment>
<feature type="transmembrane region" description="Helical" evidence="1">
    <location>
        <begin position="182"/>
        <end position="199"/>
    </location>
</feature>
<feature type="transmembrane region" description="Helical" evidence="1">
    <location>
        <begin position="110"/>
        <end position="130"/>
    </location>
</feature>
<dbReference type="RefSeq" id="WP_116570843.1">
    <property type="nucleotide sequence ID" value="NZ_QDGZ01000001.1"/>
</dbReference>
<reference evidence="2 3" key="1">
    <citation type="submission" date="2018-04" db="EMBL/GenBank/DDBJ databases">
        <title>Genome of Nocardioides gansuensis WSJ-1.</title>
        <authorList>
            <person name="Wu S."/>
            <person name="Wang G."/>
        </authorList>
    </citation>
    <scope>NUCLEOTIDE SEQUENCE [LARGE SCALE GENOMIC DNA]</scope>
    <source>
        <strain evidence="2 3">WSJ-1</strain>
    </source>
</reference>
<dbReference type="Proteomes" id="UP000246018">
    <property type="component" value="Unassembled WGS sequence"/>
</dbReference>
<dbReference type="EMBL" id="QDGZ01000001">
    <property type="protein sequence ID" value="PVG84715.1"/>
    <property type="molecule type" value="Genomic_DNA"/>
</dbReference>
<feature type="transmembrane region" description="Helical" evidence="1">
    <location>
        <begin position="136"/>
        <end position="153"/>
    </location>
</feature>
<evidence type="ECO:0000313" key="3">
    <source>
        <dbReference type="Proteomes" id="UP000246018"/>
    </source>
</evidence>
<organism evidence="2 3">
    <name type="scientific">Nocardioides gansuensis</name>
    <dbReference type="NCBI Taxonomy" id="2138300"/>
    <lineage>
        <taxon>Bacteria</taxon>
        <taxon>Bacillati</taxon>
        <taxon>Actinomycetota</taxon>
        <taxon>Actinomycetes</taxon>
        <taxon>Propionibacteriales</taxon>
        <taxon>Nocardioidaceae</taxon>
        <taxon>Nocardioides</taxon>
    </lineage>
</organism>
<feature type="transmembrane region" description="Helical" evidence="1">
    <location>
        <begin position="74"/>
        <end position="98"/>
    </location>
</feature>
<feature type="transmembrane region" description="Helical" evidence="1">
    <location>
        <begin position="317"/>
        <end position="338"/>
    </location>
</feature>
<protein>
    <recommendedName>
        <fullName evidence="4">Glycosyltransferase RgtA/B/C/D-like domain-containing protein</fullName>
    </recommendedName>
</protein>
<evidence type="ECO:0000313" key="2">
    <source>
        <dbReference type="EMBL" id="PVG84715.1"/>
    </source>
</evidence>
<keyword evidence="1" id="KW-1133">Transmembrane helix</keyword>
<dbReference type="OrthoDB" id="3778591at2"/>
<evidence type="ECO:0000256" key="1">
    <source>
        <dbReference type="SAM" id="Phobius"/>
    </source>
</evidence>
<name>A0A2T8FG85_9ACTN</name>
<feature type="transmembrane region" description="Helical" evidence="1">
    <location>
        <begin position="290"/>
        <end position="311"/>
    </location>
</feature>
<feature type="transmembrane region" description="Helical" evidence="1">
    <location>
        <begin position="265"/>
        <end position="283"/>
    </location>
</feature>
<dbReference type="AlphaFoldDB" id="A0A2T8FG85"/>
<keyword evidence="1" id="KW-0472">Membrane</keyword>
<keyword evidence="3" id="KW-1185">Reference proteome</keyword>
<feature type="transmembrane region" description="Helical" evidence="1">
    <location>
        <begin position="206"/>
        <end position="227"/>
    </location>
</feature>
<gene>
    <name evidence="2" type="ORF">DDE18_03715</name>
</gene>
<proteinExistence type="predicted"/>
<evidence type="ECO:0008006" key="4">
    <source>
        <dbReference type="Google" id="ProtNLM"/>
    </source>
</evidence>
<keyword evidence="1" id="KW-0812">Transmembrane</keyword>
<accession>A0A2T8FG85</accession>
<sequence length="516" mass="55383">MVSARVMIWTAAVLAALGRFPSALWPLRPDEAGFLLVARAWDPQPDSMFGHFWVDRPPLIIALTRLSDWIGGPYFLRVIAALGCAVVVLSCAAAGRRLASYAGVSRPERVAAWTAWLALGLVSTAMVDAVSAKGEVLGIPLVAASCWLALEALIRPSWRCAALAGLLAMSAVGFKQNMVGGLVFGGVLLVVGALARRVTWPQAARLAGAALAGAAVPVVATLAWALAEGVRLSTLWYMVYGFRADAYETISTQPTAAPDERAGNLLMIFCVTGMALVVLWLLLNLPRVLGLLPVTACAVIAMLAVDAAGVVLSGSYWRTYLVILVPPLSLALATVLVADEFPPRRTLHRTLALMTRSVVVLTVLSSLTSLVEWTVNWARGQAPTEYWTGAAIGAAAEPGDTLVVYGGRADLQFASGLPSPYRHLWSLPMRTLDPGLKELRALLKGPDAPTWFVEITELDTWSETGTKPIEKELIQGYQAVGTACGQYRIYHLNEPEPTLLAVDCDDPWRAFLGHPW</sequence>